<dbReference type="InterPro" id="IPR032416">
    <property type="entry name" value="Peptidase_M24_C"/>
</dbReference>
<evidence type="ECO:0000259" key="6">
    <source>
        <dbReference type="Pfam" id="PF16188"/>
    </source>
</evidence>
<dbReference type="PANTHER" id="PTHR43763">
    <property type="entry name" value="XAA-PRO AMINOPEPTIDASE 1"/>
    <property type="match status" value="1"/>
</dbReference>
<dbReference type="RefSeq" id="WP_064273305.1">
    <property type="nucleotide sequence ID" value="NZ_LUTU01000004.1"/>
</dbReference>
<comment type="similarity">
    <text evidence="1">Belongs to the peptidase M24B family.</text>
</comment>
<dbReference type="InterPro" id="IPR029149">
    <property type="entry name" value="Creatin/AminoP/Spt16_N"/>
</dbReference>
<reference evidence="7 8" key="1">
    <citation type="submission" date="2016-03" db="EMBL/GenBank/DDBJ databases">
        <title>Draft genome sequence of Gluconobacter cerinus strain CECT 9110.</title>
        <authorList>
            <person name="Sainz F."/>
            <person name="Mas A."/>
            <person name="Torija M.J."/>
        </authorList>
    </citation>
    <scope>NUCLEOTIDE SEQUENCE [LARGE SCALE GENOMIC DNA]</scope>
    <source>
        <strain evidence="7 8">CECT 9110</strain>
    </source>
</reference>
<evidence type="ECO:0000313" key="8">
    <source>
        <dbReference type="Proteomes" id="UP000077786"/>
    </source>
</evidence>
<feature type="domain" description="Creatinase N-terminal" evidence="5">
    <location>
        <begin position="15"/>
        <end position="136"/>
    </location>
</feature>
<sequence>MTLSSIPLKERPTLVRKACEALGVAGFIIPRGDEYLGEYVAPCSDRLAWLTGFTGSAGLAVILQDAAAVFSDGRYTVQMEEQVPHDLWERRHVSMEPASDWLEENAQGVRVGYDPKLVSRSMLASWSAPGVELVPLAFNPIDQAWLDRPAAPANPVINHGVELAGETSSSKRQRLAAGLQKAGQNAVVLADCTSVAWLLNIRGSDVPLTPVAHGYGLLHADGQAELFVDPARLEGGLAAALGEEVTVQAPSALEKRLAALGGKVVRLDPVTTPVWFETTLKAAGASVVDGNDPCTLPKAVKNLTEQDGARQAHQRDGIAMARFLHSVSMSAAGERETDLVERLGMFRQRSADYREQSFDAISASGPNGAYPHYRAEVGKDRVLPANSVYLIDSGGQYPFGTTDITRTLWIGPESAPQDVKEAFTRVLKGNIALSRVRFPPGTTGHRLDVLARAALWQVGLDYDHGTGHGIGSYLSVHEGPQNISPAPRPTALEAGMIVSNEPGYYEPGAYGIRIENLMLVKPSSYQGAKGVFLEFEILSYTPIDRKLIDVTLLDDAELEWLNAYHAEVLTRVGPVVEPDVQEWLEKVCAPMMRETTGIQ</sequence>
<dbReference type="Pfam" id="PF00557">
    <property type="entry name" value="Peptidase_M24"/>
    <property type="match status" value="1"/>
</dbReference>
<name>A0A1B6VPV6_9PROT</name>
<organism evidence="7 8">
    <name type="scientific">Gluconobacter cerinus</name>
    <dbReference type="NCBI Taxonomy" id="38307"/>
    <lineage>
        <taxon>Bacteria</taxon>
        <taxon>Pseudomonadati</taxon>
        <taxon>Pseudomonadota</taxon>
        <taxon>Alphaproteobacteria</taxon>
        <taxon>Acetobacterales</taxon>
        <taxon>Acetobacteraceae</taxon>
        <taxon>Gluconobacter</taxon>
    </lineage>
</organism>
<keyword evidence="7" id="KW-0031">Aminopeptidase</keyword>
<evidence type="ECO:0000256" key="1">
    <source>
        <dbReference type="ARBA" id="ARBA00008766"/>
    </source>
</evidence>
<dbReference type="Gene3D" id="3.90.230.10">
    <property type="entry name" value="Creatinase/methionine aminopeptidase superfamily"/>
    <property type="match status" value="1"/>
</dbReference>
<feature type="domain" description="Peptidase M24" evidence="4">
    <location>
        <begin position="309"/>
        <end position="521"/>
    </location>
</feature>
<evidence type="ECO:0000259" key="4">
    <source>
        <dbReference type="Pfam" id="PF00557"/>
    </source>
</evidence>
<dbReference type="InterPro" id="IPR050422">
    <property type="entry name" value="X-Pro_aminopeptidase_P"/>
</dbReference>
<keyword evidence="7" id="KW-0645">Protease</keyword>
<dbReference type="EMBL" id="LUTU01000004">
    <property type="protein sequence ID" value="OAJ69007.1"/>
    <property type="molecule type" value="Genomic_DNA"/>
</dbReference>
<keyword evidence="3" id="KW-0378">Hydrolase</keyword>
<dbReference type="Pfam" id="PF16188">
    <property type="entry name" value="Peptidase_M24_C"/>
    <property type="match status" value="1"/>
</dbReference>
<dbReference type="SUPFAM" id="SSF55920">
    <property type="entry name" value="Creatinase/aminopeptidase"/>
    <property type="match status" value="1"/>
</dbReference>
<dbReference type="AlphaFoldDB" id="A0A1B6VPV6"/>
<dbReference type="SUPFAM" id="SSF53092">
    <property type="entry name" value="Creatinase/prolidase N-terminal domain"/>
    <property type="match status" value="1"/>
</dbReference>
<dbReference type="FunFam" id="3.90.230.10:FF:000009">
    <property type="entry name" value="xaa-Pro aminopeptidase 2"/>
    <property type="match status" value="1"/>
</dbReference>
<dbReference type="GO" id="GO:0005737">
    <property type="term" value="C:cytoplasm"/>
    <property type="evidence" value="ECO:0007669"/>
    <property type="project" value="UniProtKB-ARBA"/>
</dbReference>
<comment type="caution">
    <text evidence="7">The sequence shown here is derived from an EMBL/GenBank/DDBJ whole genome shotgun (WGS) entry which is preliminary data.</text>
</comment>
<dbReference type="GO" id="GO:0046872">
    <property type="term" value="F:metal ion binding"/>
    <property type="evidence" value="ECO:0007669"/>
    <property type="project" value="UniProtKB-KW"/>
</dbReference>
<dbReference type="InterPro" id="IPR000994">
    <property type="entry name" value="Pept_M24"/>
</dbReference>
<dbReference type="Pfam" id="PF16189">
    <property type="entry name" value="Creatinase_N_2"/>
    <property type="match status" value="1"/>
</dbReference>
<dbReference type="CDD" id="cd01085">
    <property type="entry name" value="APP"/>
    <property type="match status" value="1"/>
</dbReference>
<gene>
    <name evidence="7" type="ORF">A0123_00577</name>
</gene>
<feature type="domain" description="Peptidase M24 C-terminal" evidence="6">
    <location>
        <begin position="532"/>
        <end position="590"/>
    </location>
</feature>
<evidence type="ECO:0000313" key="7">
    <source>
        <dbReference type="EMBL" id="OAJ69007.1"/>
    </source>
</evidence>
<dbReference type="PANTHER" id="PTHR43763:SF6">
    <property type="entry name" value="XAA-PRO AMINOPEPTIDASE 1"/>
    <property type="match status" value="1"/>
</dbReference>
<dbReference type="Gene3D" id="3.40.350.10">
    <property type="entry name" value="Creatinase/prolidase N-terminal domain"/>
    <property type="match status" value="2"/>
</dbReference>
<dbReference type="PATRIC" id="fig|38307.3.peg.592"/>
<dbReference type="InterPro" id="IPR000587">
    <property type="entry name" value="Creatinase_N"/>
</dbReference>
<protein>
    <submittedName>
        <fullName evidence="7">Xaa-Pro aminopeptidase</fullName>
    </submittedName>
</protein>
<dbReference type="GO" id="GO:0070006">
    <property type="term" value="F:metalloaminopeptidase activity"/>
    <property type="evidence" value="ECO:0007669"/>
    <property type="project" value="InterPro"/>
</dbReference>
<evidence type="ECO:0000256" key="3">
    <source>
        <dbReference type="ARBA" id="ARBA00022801"/>
    </source>
</evidence>
<accession>A0A1B6VPV6</accession>
<dbReference type="OrthoDB" id="9806388at2"/>
<proteinExistence type="inferred from homology"/>
<dbReference type="Pfam" id="PF01321">
    <property type="entry name" value="Creatinase_N"/>
    <property type="match status" value="1"/>
</dbReference>
<keyword evidence="2" id="KW-0479">Metal-binding</keyword>
<dbReference type="InterPro" id="IPR033740">
    <property type="entry name" value="Pept_M24B"/>
</dbReference>
<evidence type="ECO:0000256" key="2">
    <source>
        <dbReference type="ARBA" id="ARBA00022723"/>
    </source>
</evidence>
<dbReference type="Proteomes" id="UP000077786">
    <property type="component" value="Unassembled WGS sequence"/>
</dbReference>
<dbReference type="InterPro" id="IPR036005">
    <property type="entry name" value="Creatinase/aminopeptidase-like"/>
</dbReference>
<evidence type="ECO:0000259" key="5">
    <source>
        <dbReference type="Pfam" id="PF01321"/>
    </source>
</evidence>